<evidence type="ECO:0000256" key="6">
    <source>
        <dbReference type="ARBA" id="ARBA00023136"/>
    </source>
</evidence>
<keyword evidence="8" id="KW-0807">Transducer</keyword>
<keyword evidence="12" id="KW-1185">Reference proteome</keyword>
<evidence type="ECO:0000256" key="8">
    <source>
        <dbReference type="ARBA" id="ARBA00023224"/>
    </source>
</evidence>
<accession>A0A210QTN1</accession>
<dbReference type="PRINTS" id="PR00237">
    <property type="entry name" value="GPCRRHODOPSN"/>
</dbReference>
<keyword evidence="5" id="KW-0297">G-protein coupled receptor</keyword>
<keyword evidence="6 9" id="KW-0472">Membrane</keyword>
<dbReference type="Gene3D" id="1.20.1070.10">
    <property type="entry name" value="Rhodopsin 7-helix transmembrane proteins"/>
    <property type="match status" value="1"/>
</dbReference>
<dbReference type="InterPro" id="IPR000276">
    <property type="entry name" value="GPCR_Rhodpsn"/>
</dbReference>
<dbReference type="SMART" id="SM01381">
    <property type="entry name" value="7TM_GPCR_Srsx"/>
    <property type="match status" value="1"/>
</dbReference>
<reference evidence="11 12" key="1">
    <citation type="journal article" date="2017" name="Nat. Ecol. Evol.">
        <title>Scallop genome provides insights into evolution of bilaterian karyotype and development.</title>
        <authorList>
            <person name="Wang S."/>
            <person name="Zhang J."/>
            <person name="Jiao W."/>
            <person name="Li J."/>
            <person name="Xun X."/>
            <person name="Sun Y."/>
            <person name="Guo X."/>
            <person name="Huan P."/>
            <person name="Dong B."/>
            <person name="Zhang L."/>
            <person name="Hu X."/>
            <person name="Sun X."/>
            <person name="Wang J."/>
            <person name="Zhao C."/>
            <person name="Wang Y."/>
            <person name="Wang D."/>
            <person name="Huang X."/>
            <person name="Wang R."/>
            <person name="Lv J."/>
            <person name="Li Y."/>
            <person name="Zhang Z."/>
            <person name="Liu B."/>
            <person name="Lu W."/>
            <person name="Hui Y."/>
            <person name="Liang J."/>
            <person name="Zhou Z."/>
            <person name="Hou R."/>
            <person name="Li X."/>
            <person name="Liu Y."/>
            <person name="Li H."/>
            <person name="Ning X."/>
            <person name="Lin Y."/>
            <person name="Zhao L."/>
            <person name="Xing Q."/>
            <person name="Dou J."/>
            <person name="Li Y."/>
            <person name="Mao J."/>
            <person name="Guo H."/>
            <person name="Dou H."/>
            <person name="Li T."/>
            <person name="Mu C."/>
            <person name="Jiang W."/>
            <person name="Fu Q."/>
            <person name="Fu X."/>
            <person name="Miao Y."/>
            <person name="Liu J."/>
            <person name="Yu Q."/>
            <person name="Li R."/>
            <person name="Liao H."/>
            <person name="Li X."/>
            <person name="Kong Y."/>
            <person name="Jiang Z."/>
            <person name="Chourrout D."/>
            <person name="Li R."/>
            <person name="Bao Z."/>
        </authorList>
    </citation>
    <scope>NUCLEOTIDE SEQUENCE [LARGE SCALE GENOMIC DNA]</scope>
    <source>
        <strain evidence="11 12">PY_sf001</strain>
    </source>
</reference>
<dbReference type="InterPro" id="IPR001681">
    <property type="entry name" value="Neurokn_rcpt"/>
</dbReference>
<evidence type="ECO:0000259" key="10">
    <source>
        <dbReference type="PROSITE" id="PS50262"/>
    </source>
</evidence>
<feature type="domain" description="G-protein coupled receptors family 1 profile" evidence="10">
    <location>
        <begin position="45"/>
        <end position="306"/>
    </location>
</feature>
<dbReference type="STRING" id="6573.A0A210QTN1"/>
<dbReference type="AlphaFoldDB" id="A0A210QTN1"/>
<dbReference type="PRINTS" id="PR00244">
    <property type="entry name" value="NEUROKININR"/>
</dbReference>
<feature type="transmembrane region" description="Helical" evidence="9">
    <location>
        <begin position="29"/>
        <end position="54"/>
    </location>
</feature>
<keyword evidence="4 9" id="KW-1133">Transmembrane helix</keyword>
<dbReference type="GO" id="GO:0005886">
    <property type="term" value="C:plasma membrane"/>
    <property type="evidence" value="ECO:0007669"/>
    <property type="project" value="UniProtKB-SubCell"/>
</dbReference>
<evidence type="ECO:0000256" key="1">
    <source>
        <dbReference type="ARBA" id="ARBA00004651"/>
    </source>
</evidence>
<evidence type="ECO:0000256" key="4">
    <source>
        <dbReference type="ARBA" id="ARBA00022989"/>
    </source>
</evidence>
<keyword evidence="2" id="KW-1003">Cell membrane</keyword>
<feature type="transmembrane region" description="Helical" evidence="9">
    <location>
        <begin position="103"/>
        <end position="122"/>
    </location>
</feature>
<feature type="transmembrane region" description="Helical" evidence="9">
    <location>
        <begin position="142"/>
        <end position="163"/>
    </location>
</feature>
<evidence type="ECO:0000256" key="5">
    <source>
        <dbReference type="ARBA" id="ARBA00023040"/>
    </source>
</evidence>
<feature type="transmembrane region" description="Helical" evidence="9">
    <location>
        <begin position="66"/>
        <end position="91"/>
    </location>
</feature>
<evidence type="ECO:0000256" key="2">
    <source>
        <dbReference type="ARBA" id="ARBA00022475"/>
    </source>
</evidence>
<dbReference type="Pfam" id="PF00001">
    <property type="entry name" value="7tm_1"/>
    <property type="match status" value="1"/>
</dbReference>
<comment type="subcellular location">
    <subcellularLocation>
        <location evidence="1">Cell membrane</location>
        <topology evidence="1">Multi-pass membrane protein</topology>
    </subcellularLocation>
</comment>
<protein>
    <submittedName>
        <fullName evidence="11">Tachykinin-like peptides receptor 99D</fullName>
    </submittedName>
</protein>
<dbReference type="Proteomes" id="UP000242188">
    <property type="component" value="Unassembled WGS sequence"/>
</dbReference>
<dbReference type="EMBL" id="NEDP02001973">
    <property type="protein sequence ID" value="OWF52085.1"/>
    <property type="molecule type" value="Genomic_DNA"/>
</dbReference>
<keyword evidence="3 9" id="KW-0812">Transmembrane</keyword>
<comment type="caution">
    <text evidence="11">The sequence shown here is derived from an EMBL/GenBank/DDBJ whole genome shotgun (WGS) entry which is preliminary data.</text>
</comment>
<dbReference type="PROSITE" id="PS50262">
    <property type="entry name" value="G_PROTEIN_RECEP_F1_2"/>
    <property type="match status" value="1"/>
</dbReference>
<sequence>MGVIGNNSTNSNTTVFMDFGFNLPWWQQFLFITAFSFLFIVAAAGNIIVIWIVMAHKRMRTVTNYFLVNLAIADTLISVLNTLFTFTFCLYQDWWYGDAYCRFTQFISLCTVTASVLTFMAIAIDRYMAIIHPLRPRMTGRVVLAICVIWGVSTFLSIPNLIYGRTKVEKYGNISITICYIQWSDGNAATGSETDFAYNVLIILVTYLMPMTTLAVTYSRIGVELWGSRAIGENTPVQYERIKSKRKVVKMMVVVVVIFGICWVPYHLYFIFASYTEIERYNNVQQVYLIIYWLAMSNSMYNPLIYCWMNAKFRQGFIRVFCCCPCLPCKRARNTIRHGRTLFPAGQYTTTEKYDRNGSMMHTMTEYVDDHNSAVTRKDKKGRRDSDDYL</sequence>
<dbReference type="InterPro" id="IPR017452">
    <property type="entry name" value="GPCR_Rhodpsn_7TM"/>
</dbReference>
<dbReference type="PANTHER" id="PTHR46925">
    <property type="entry name" value="G-PROTEIN COUPLED RECEPTOR TKR-1-RELATED"/>
    <property type="match status" value="1"/>
</dbReference>
<dbReference type="GO" id="GO:0004995">
    <property type="term" value="F:tachykinin receptor activity"/>
    <property type="evidence" value="ECO:0007669"/>
    <property type="project" value="InterPro"/>
</dbReference>
<dbReference type="OrthoDB" id="5981855at2759"/>
<feature type="transmembrane region" description="Helical" evidence="9">
    <location>
        <begin position="196"/>
        <end position="219"/>
    </location>
</feature>
<evidence type="ECO:0000256" key="7">
    <source>
        <dbReference type="ARBA" id="ARBA00023170"/>
    </source>
</evidence>
<dbReference type="SUPFAM" id="SSF81321">
    <property type="entry name" value="Family A G protein-coupled receptor-like"/>
    <property type="match status" value="1"/>
</dbReference>
<organism evidence="11 12">
    <name type="scientific">Mizuhopecten yessoensis</name>
    <name type="common">Japanese scallop</name>
    <name type="synonym">Patinopecten yessoensis</name>
    <dbReference type="NCBI Taxonomy" id="6573"/>
    <lineage>
        <taxon>Eukaryota</taxon>
        <taxon>Metazoa</taxon>
        <taxon>Spiralia</taxon>
        <taxon>Lophotrochozoa</taxon>
        <taxon>Mollusca</taxon>
        <taxon>Bivalvia</taxon>
        <taxon>Autobranchia</taxon>
        <taxon>Pteriomorphia</taxon>
        <taxon>Pectinida</taxon>
        <taxon>Pectinoidea</taxon>
        <taxon>Pectinidae</taxon>
        <taxon>Mizuhopecten</taxon>
    </lineage>
</organism>
<dbReference type="CDD" id="cd15390">
    <property type="entry name" value="7tmA_TACR"/>
    <property type="match status" value="1"/>
</dbReference>
<evidence type="ECO:0000313" key="11">
    <source>
        <dbReference type="EMBL" id="OWF52085.1"/>
    </source>
</evidence>
<feature type="transmembrane region" description="Helical" evidence="9">
    <location>
        <begin position="287"/>
        <end position="309"/>
    </location>
</feature>
<keyword evidence="7 11" id="KW-0675">Receptor</keyword>
<evidence type="ECO:0000256" key="3">
    <source>
        <dbReference type="ARBA" id="ARBA00022692"/>
    </source>
</evidence>
<proteinExistence type="predicted"/>
<name>A0A210QTN1_MIZYE</name>
<evidence type="ECO:0000256" key="9">
    <source>
        <dbReference type="SAM" id="Phobius"/>
    </source>
</evidence>
<evidence type="ECO:0000313" key="12">
    <source>
        <dbReference type="Proteomes" id="UP000242188"/>
    </source>
</evidence>
<gene>
    <name evidence="11" type="ORF">KP79_PYT06233</name>
</gene>
<dbReference type="PANTHER" id="PTHR46925:SF2">
    <property type="entry name" value="G-PROTEIN COUPLED RECEPTOR TKR-1-RELATED"/>
    <property type="match status" value="1"/>
</dbReference>
<feature type="transmembrane region" description="Helical" evidence="9">
    <location>
        <begin position="251"/>
        <end position="275"/>
    </location>
</feature>